<evidence type="ECO:0000256" key="1">
    <source>
        <dbReference type="ARBA" id="ARBA00004141"/>
    </source>
</evidence>
<dbReference type="RefSeq" id="XP_002739405.1">
    <property type="nucleotide sequence ID" value="XM_002739359.2"/>
</dbReference>
<dbReference type="InterPro" id="IPR029248">
    <property type="entry name" value="TMEM107"/>
</dbReference>
<comment type="subcellular location">
    <subcellularLocation>
        <location evidence="1">Membrane</location>
        <topology evidence="1">Multi-pass membrane protein</topology>
    </subcellularLocation>
</comment>
<evidence type="ECO:0000256" key="2">
    <source>
        <dbReference type="ARBA" id="ARBA00015652"/>
    </source>
</evidence>
<evidence type="ECO:0000256" key="5">
    <source>
        <dbReference type="ARBA" id="ARBA00022989"/>
    </source>
</evidence>
<evidence type="ECO:0000256" key="7">
    <source>
        <dbReference type="SAM" id="Phobius"/>
    </source>
</evidence>
<proteinExistence type="predicted"/>
<name>A0ABM0GXB3_SACKO</name>
<keyword evidence="4" id="KW-0970">Cilium biogenesis/degradation</keyword>
<dbReference type="GeneID" id="100366679"/>
<keyword evidence="8" id="KW-1185">Reference proteome</keyword>
<keyword evidence="5 7" id="KW-1133">Transmembrane helix</keyword>
<dbReference type="Proteomes" id="UP000694865">
    <property type="component" value="Unplaced"/>
</dbReference>
<evidence type="ECO:0000256" key="4">
    <source>
        <dbReference type="ARBA" id="ARBA00022794"/>
    </source>
</evidence>
<evidence type="ECO:0000313" key="9">
    <source>
        <dbReference type="RefSeq" id="XP_002739405.1"/>
    </source>
</evidence>
<sequence length="138" mass="15337">MAYMNSLVPARFLSLIAHLVILITILWARDANVKACLPLEYTDEQYSAKDTELIIGLSLGIAFIGIELICFMSGTTMFMHSQSLISIGAHASGAVALSFYLFEEWPCDTFWWIFGFCSAFPFFTEILTVIGVVGLGRH</sequence>
<dbReference type="PANTHER" id="PTHR34341">
    <property type="entry name" value="TRANSMEMBRANE PROTEIN 107"/>
    <property type="match status" value="1"/>
</dbReference>
<evidence type="ECO:0000256" key="3">
    <source>
        <dbReference type="ARBA" id="ARBA00022692"/>
    </source>
</evidence>
<keyword evidence="3 7" id="KW-0812">Transmembrane</keyword>
<feature type="transmembrane region" description="Helical" evidence="7">
    <location>
        <begin position="52"/>
        <end position="72"/>
    </location>
</feature>
<evidence type="ECO:0000256" key="6">
    <source>
        <dbReference type="ARBA" id="ARBA00023136"/>
    </source>
</evidence>
<reference evidence="9" key="1">
    <citation type="submission" date="2025-08" db="UniProtKB">
        <authorList>
            <consortium name="RefSeq"/>
        </authorList>
    </citation>
    <scope>IDENTIFICATION</scope>
    <source>
        <tissue evidence="9">Testes</tissue>
    </source>
</reference>
<keyword evidence="6 7" id="KW-0472">Membrane</keyword>
<feature type="transmembrane region" description="Helical" evidence="7">
    <location>
        <begin position="109"/>
        <end position="135"/>
    </location>
</feature>
<dbReference type="Pfam" id="PF14995">
    <property type="entry name" value="TMEM107"/>
    <property type="match status" value="1"/>
</dbReference>
<feature type="transmembrane region" description="Helical" evidence="7">
    <location>
        <begin position="84"/>
        <end position="103"/>
    </location>
</feature>
<gene>
    <name evidence="9" type="primary">LOC100366679</name>
</gene>
<protein>
    <recommendedName>
        <fullName evidence="2">Transmembrane protein 107</fullName>
    </recommendedName>
</protein>
<dbReference type="PANTHER" id="PTHR34341:SF1">
    <property type="entry name" value="TRANSMEMBRANE PROTEIN 107"/>
    <property type="match status" value="1"/>
</dbReference>
<organism evidence="8 9">
    <name type="scientific">Saccoglossus kowalevskii</name>
    <name type="common">Acorn worm</name>
    <dbReference type="NCBI Taxonomy" id="10224"/>
    <lineage>
        <taxon>Eukaryota</taxon>
        <taxon>Metazoa</taxon>
        <taxon>Hemichordata</taxon>
        <taxon>Enteropneusta</taxon>
        <taxon>Harrimaniidae</taxon>
        <taxon>Saccoglossus</taxon>
    </lineage>
</organism>
<accession>A0ABM0GXB3</accession>
<evidence type="ECO:0000313" key="8">
    <source>
        <dbReference type="Proteomes" id="UP000694865"/>
    </source>
</evidence>